<evidence type="ECO:0000313" key="2">
    <source>
        <dbReference type="Proteomes" id="UP000828941"/>
    </source>
</evidence>
<reference evidence="1 2" key="1">
    <citation type="journal article" date="2022" name="DNA Res.">
        <title>Chromosomal-level genome assembly of the orchid tree Bauhinia variegata (Leguminosae; Cercidoideae) supports the allotetraploid origin hypothesis of Bauhinia.</title>
        <authorList>
            <person name="Zhong Y."/>
            <person name="Chen Y."/>
            <person name="Zheng D."/>
            <person name="Pang J."/>
            <person name="Liu Y."/>
            <person name="Luo S."/>
            <person name="Meng S."/>
            <person name="Qian L."/>
            <person name="Wei D."/>
            <person name="Dai S."/>
            <person name="Zhou R."/>
        </authorList>
    </citation>
    <scope>NUCLEOTIDE SEQUENCE [LARGE SCALE GENOMIC DNA]</scope>
    <source>
        <strain evidence="1">BV-YZ2020</strain>
    </source>
</reference>
<comment type="caution">
    <text evidence="1">The sequence shown here is derived from an EMBL/GenBank/DDBJ whole genome shotgun (WGS) entry which is preliminary data.</text>
</comment>
<protein>
    <submittedName>
        <fullName evidence="1">Uncharacterized protein</fullName>
    </submittedName>
</protein>
<dbReference type="EMBL" id="CM039438">
    <property type="protein sequence ID" value="KAI4300841.1"/>
    <property type="molecule type" value="Genomic_DNA"/>
</dbReference>
<evidence type="ECO:0000313" key="1">
    <source>
        <dbReference type="EMBL" id="KAI4300841.1"/>
    </source>
</evidence>
<gene>
    <name evidence="1" type="ORF">L6164_034171</name>
</gene>
<sequence length="427" mass="47858">MVMASVVSEPTCVRNATDLTASFSSKWQAALMKKRPRTQQHFHSGIRACNSMADKRKFYEQVGLFSLRRKIDDAVLRAEMFASTALEMEEARRIKREGRIRDFDLWDDPVKSNDILVKLADSAKVVDTLKDLRYKVEEAKLITQLAEKNAIDYGLYKQAYDASMDVSKILDQYEMSKLLKGPFDLEGACLIIKAGSGGIYPKIWAELLLNMYLKWAKMQGYEGRVVDRCPSKNGGINSATVEFEFEYAYGYLSGEKGIHHMIRSSLDEASVLQASSAVVDVIPMFLSNGCDQEIDDEDLIISSSTSLEGQKTQTHPTVCIQHLATGISIQSSGERSRFANEMKALNRLKAKLLVIAREQGVSSINSIRKDAIVNLFQEETRRYVSHPYKLVHDVKTGIEMPDLNSVLDGNIGPLIAAHINIRLSCLQ</sequence>
<name>A0ACB9KUT1_BAUVA</name>
<accession>A0ACB9KUT1</accession>
<organism evidence="1 2">
    <name type="scientific">Bauhinia variegata</name>
    <name type="common">Purple orchid tree</name>
    <name type="synonym">Phanera variegata</name>
    <dbReference type="NCBI Taxonomy" id="167791"/>
    <lineage>
        <taxon>Eukaryota</taxon>
        <taxon>Viridiplantae</taxon>
        <taxon>Streptophyta</taxon>
        <taxon>Embryophyta</taxon>
        <taxon>Tracheophyta</taxon>
        <taxon>Spermatophyta</taxon>
        <taxon>Magnoliopsida</taxon>
        <taxon>eudicotyledons</taxon>
        <taxon>Gunneridae</taxon>
        <taxon>Pentapetalae</taxon>
        <taxon>rosids</taxon>
        <taxon>fabids</taxon>
        <taxon>Fabales</taxon>
        <taxon>Fabaceae</taxon>
        <taxon>Cercidoideae</taxon>
        <taxon>Cercideae</taxon>
        <taxon>Bauhiniinae</taxon>
        <taxon>Bauhinia</taxon>
    </lineage>
</organism>
<proteinExistence type="predicted"/>
<dbReference type="Proteomes" id="UP000828941">
    <property type="component" value="Chromosome 13"/>
</dbReference>
<keyword evidence="2" id="KW-1185">Reference proteome</keyword>